<keyword evidence="4" id="KW-0479">Metal-binding</keyword>
<dbReference type="PIRSF" id="PIRSF016599">
    <property type="entry name" value="Xaa-His_dipept"/>
    <property type="match status" value="1"/>
</dbReference>
<dbReference type="GO" id="GO:0005829">
    <property type="term" value="C:cytosol"/>
    <property type="evidence" value="ECO:0007669"/>
    <property type="project" value="TreeGrafter"/>
</dbReference>
<evidence type="ECO:0000256" key="4">
    <source>
        <dbReference type="ARBA" id="ARBA00022723"/>
    </source>
</evidence>
<evidence type="ECO:0000256" key="7">
    <source>
        <dbReference type="ARBA" id="ARBA00023049"/>
    </source>
</evidence>
<dbReference type="RefSeq" id="WP_014586157.1">
    <property type="nucleotide sequence ID" value="NC_017527.1"/>
</dbReference>
<organism evidence="10 11">
    <name type="scientific">Methanothrix harundinacea (strain 6Ac)</name>
    <name type="common">Methanosaeta harundinacea</name>
    <dbReference type="NCBI Taxonomy" id="1110509"/>
    <lineage>
        <taxon>Archaea</taxon>
        <taxon>Methanobacteriati</taxon>
        <taxon>Methanobacteriota</taxon>
        <taxon>Stenosarchaea group</taxon>
        <taxon>Methanomicrobia</taxon>
        <taxon>Methanotrichales</taxon>
        <taxon>Methanotrichaceae</taxon>
        <taxon>Methanothrix</taxon>
    </lineage>
</organism>
<comment type="cofactor">
    <cofactor evidence="1">
        <name>Co(2+)</name>
        <dbReference type="ChEBI" id="CHEBI:48828"/>
    </cofactor>
</comment>
<evidence type="ECO:0000256" key="8">
    <source>
        <dbReference type="ARBA" id="ARBA00023285"/>
    </source>
</evidence>
<keyword evidence="7" id="KW-0482">Metalloprotease</keyword>
<dbReference type="PANTHER" id="PTHR43501:SF1">
    <property type="entry name" value="CYTOSOL NON-SPECIFIC DIPEPTIDASE"/>
    <property type="match status" value="1"/>
</dbReference>
<dbReference type="GO" id="GO:0046872">
    <property type="term" value="F:metal ion binding"/>
    <property type="evidence" value="ECO:0007669"/>
    <property type="project" value="UniProtKB-KW"/>
</dbReference>
<keyword evidence="6" id="KW-0862">Zinc</keyword>
<gene>
    <name evidence="10" type="ordered locus">Mhar_0594</name>
</gene>
<dbReference type="InterPro" id="IPR011650">
    <property type="entry name" value="Peptidase_M20_dimer"/>
</dbReference>
<dbReference type="GO" id="GO:0070573">
    <property type="term" value="F:metallodipeptidase activity"/>
    <property type="evidence" value="ECO:0007669"/>
    <property type="project" value="TreeGrafter"/>
</dbReference>
<dbReference type="NCBIfam" id="TIGR01893">
    <property type="entry name" value="aa-his-dipept"/>
    <property type="match status" value="1"/>
</dbReference>
<dbReference type="Gene3D" id="3.40.630.10">
    <property type="entry name" value="Zn peptidases"/>
    <property type="match status" value="2"/>
</dbReference>
<dbReference type="FunFam" id="3.40.630.10:FF:000015">
    <property type="entry name" value="Aminoacyl-histidine dipeptidase PepD"/>
    <property type="match status" value="1"/>
</dbReference>
<dbReference type="HOGENOM" id="CLU_028526_0_0_2"/>
<keyword evidence="3" id="KW-0645">Protease</keyword>
<reference evidence="10 11" key="1">
    <citation type="journal article" date="2012" name="PLoS ONE">
        <title>The genome characteristics and predicted function of methyl-group oxidation pathway in the obligate aceticlastic methanogens, Methanosaeta spp.</title>
        <authorList>
            <person name="Zhu J."/>
            <person name="Zheng H."/>
            <person name="Ai G."/>
            <person name="Zhang G."/>
            <person name="Liu D."/>
            <person name="Liu X."/>
            <person name="Dong X."/>
        </authorList>
    </citation>
    <scope>NUCLEOTIDE SEQUENCE [LARGE SCALE GENOMIC DNA]</scope>
    <source>
        <strain evidence="10 11">6Ac</strain>
    </source>
</reference>
<evidence type="ECO:0000259" key="9">
    <source>
        <dbReference type="Pfam" id="PF07687"/>
    </source>
</evidence>
<evidence type="ECO:0000313" key="11">
    <source>
        <dbReference type="Proteomes" id="UP000005877"/>
    </source>
</evidence>
<dbReference type="InterPro" id="IPR002933">
    <property type="entry name" value="Peptidase_M20"/>
</dbReference>
<evidence type="ECO:0000256" key="3">
    <source>
        <dbReference type="ARBA" id="ARBA00022670"/>
    </source>
</evidence>
<dbReference type="GeneID" id="12509763"/>
<sequence>MEEDLSGIEPRLLWRHFDELRKIPRCSKREERAAEYVLAVGRRMGLDCGMDGAGNVLLRKGATPGREGSRAVLLQAHLDMVCEKDRGSDHDFSRDPILVQVEDGFVSAVGTTLGADNGIGVAAALAVLADPGAVHGPLELLFTVDEEEGMSGAGAVQEGQIAARMMINLDTDDPHAVYVGCAGGETSNLRLPMRWDRPDPAGASAFEVVVGGLSGGHSGVDIHLQRGNAIKLLGLLLWAAGERVFPGLSSLRGGEKHNAIPREAEAVVVVPREEAEAFSSLVEAEARALREEYRAVDPGLWVEVSAVEMPARVASPEGSRRAIGLVAALPNGVLRWSPEIPDLVETSTNLSVAFTEEEDLYLQTASRSSSKVGLEATTATIRAAAALAGARVERGDRYPGRLPDLDSELLSACRAAHRNLFGRDPEVKSIHAGLEMGIIGEKFPDMDMVSLGTLIEHPHSPAERVKISAVAEFYRFILAALERISEM</sequence>
<evidence type="ECO:0000256" key="1">
    <source>
        <dbReference type="ARBA" id="ARBA00001941"/>
    </source>
</evidence>
<accession>G7WNJ6</accession>
<keyword evidence="11" id="KW-1185">Reference proteome</keyword>
<proteinExistence type="predicted"/>
<keyword evidence="8" id="KW-0170">Cobalt</keyword>
<dbReference type="SUPFAM" id="SSF53187">
    <property type="entry name" value="Zn-dependent exopeptidases"/>
    <property type="match status" value="1"/>
</dbReference>
<dbReference type="PRINTS" id="PR00934">
    <property type="entry name" value="XHISDIPTASE"/>
</dbReference>
<dbReference type="FunFam" id="3.40.630.10:FF:000018">
    <property type="entry name" value="Aminoacyl-histidine dipeptidase PepD"/>
    <property type="match status" value="1"/>
</dbReference>
<evidence type="ECO:0000256" key="6">
    <source>
        <dbReference type="ARBA" id="ARBA00022833"/>
    </source>
</evidence>
<dbReference type="Pfam" id="PF07687">
    <property type="entry name" value="M20_dimer"/>
    <property type="match status" value="1"/>
</dbReference>
<dbReference type="PATRIC" id="fig|1110509.7.peg.654"/>
<dbReference type="STRING" id="1110509.Mhar_0594"/>
<dbReference type="Pfam" id="PF01546">
    <property type="entry name" value="Peptidase_M20"/>
    <property type="match status" value="1"/>
</dbReference>
<dbReference type="KEGG" id="mhi:Mhar_0594"/>
<name>G7WNJ6_METH6</name>
<feature type="domain" description="Peptidase M20 dimerisation" evidence="9">
    <location>
        <begin position="212"/>
        <end position="295"/>
    </location>
</feature>
<dbReference type="PANTHER" id="PTHR43501">
    <property type="entry name" value="CYTOSOL NON-SPECIFIC DIPEPTIDASE"/>
    <property type="match status" value="1"/>
</dbReference>
<dbReference type="Proteomes" id="UP000005877">
    <property type="component" value="Chromosome"/>
</dbReference>
<dbReference type="EMBL" id="CP003117">
    <property type="protein sequence ID" value="AET63972.1"/>
    <property type="molecule type" value="Genomic_DNA"/>
</dbReference>
<dbReference type="AlphaFoldDB" id="G7WNJ6"/>
<dbReference type="InterPro" id="IPR001160">
    <property type="entry name" value="Peptidase_M20C"/>
</dbReference>
<dbReference type="GO" id="GO:0006508">
    <property type="term" value="P:proteolysis"/>
    <property type="evidence" value="ECO:0007669"/>
    <property type="project" value="UniProtKB-KW"/>
</dbReference>
<evidence type="ECO:0000256" key="2">
    <source>
        <dbReference type="ARBA" id="ARBA00001947"/>
    </source>
</evidence>
<protein>
    <submittedName>
        <fullName evidence="10">Aminoacyl-histidine dipeptidase</fullName>
    </submittedName>
</protein>
<evidence type="ECO:0000313" key="10">
    <source>
        <dbReference type="EMBL" id="AET63972.1"/>
    </source>
</evidence>
<evidence type="ECO:0000256" key="5">
    <source>
        <dbReference type="ARBA" id="ARBA00022801"/>
    </source>
</evidence>
<comment type="cofactor">
    <cofactor evidence="2">
        <name>Zn(2+)</name>
        <dbReference type="ChEBI" id="CHEBI:29105"/>
    </cofactor>
</comment>
<dbReference type="OrthoDB" id="133929at2157"/>
<keyword evidence="5" id="KW-0378">Hydrolase</keyword>